<evidence type="ECO:0000259" key="15">
    <source>
        <dbReference type="Pfam" id="PF00725"/>
    </source>
</evidence>
<keyword evidence="4" id="KW-0276">Fatty acid metabolism</keyword>
<evidence type="ECO:0000256" key="14">
    <source>
        <dbReference type="RuleBase" id="RU003707"/>
    </source>
</evidence>
<comment type="subcellular location">
    <subcellularLocation>
        <location evidence="1">Peroxisome</location>
    </subcellularLocation>
</comment>
<evidence type="ECO:0000256" key="6">
    <source>
        <dbReference type="ARBA" id="ARBA00023002"/>
    </source>
</evidence>
<evidence type="ECO:0000256" key="5">
    <source>
        <dbReference type="ARBA" id="ARBA00022963"/>
    </source>
</evidence>
<dbReference type="InterPro" id="IPR018376">
    <property type="entry name" value="Enoyl-CoA_hyd/isom_CS"/>
</dbReference>
<keyword evidence="11" id="KW-0456">Lyase</keyword>
<dbReference type="Pfam" id="PF00725">
    <property type="entry name" value="3HCDH"/>
    <property type="match status" value="2"/>
</dbReference>
<evidence type="ECO:0000256" key="7">
    <source>
        <dbReference type="ARBA" id="ARBA00023027"/>
    </source>
</evidence>
<evidence type="ECO:0000256" key="11">
    <source>
        <dbReference type="ARBA" id="ARBA00023239"/>
    </source>
</evidence>
<comment type="similarity">
    <text evidence="3">In the N-terminal section; belongs to the enoyl-CoA hydratase/isomerase family.</text>
</comment>
<sequence>MTDATQYQVRDQVAVITLAQPPINGLGLELRKSILANLERACADDSVEAIVLASSSKLFCGGADISEFATGGATTAPILPQVCEALEGAPKLVIAAINGMALGGGCELTLACDYRIALPAAKLGLPEVNLGLLPGAGGTQRMPRIAGVPLALEMITSGRPYSVKQLAETGVIDRIHTGPEEFLDAAIAYAQELLSSSAAKRSCADKRVDTSELPENYFTEFRAAIAPKTRGLFAPERCIQAVEAACKLPLKEGIQKEAELFMECLASPQARAQQHLFFAERTVSKIPGINPKATPVREINKVAVIGSGTMGGGIAMNFLNVGIPTVILDLNDETLERGVSVIRKNYESTAKKGRLTTEQVEQRMALLESTTDYADLADVDLVIEAVFERMDIKQTVFKTLDQICKPGAILATNTSTLDVNEIARVTSRPQDVLGLHFFSPANVMRLLEIVRADQTGNDVLLTTVKLAQVIKKVPVVSGVCWGFIGNRATEPYFRESMAAILEGATPAQIDKVHTDFGMPMGLPSVVDLAGIDIVVQTRADRKAQTIDLDPTYGAISHKLFELGRYGQKSGRGMYIYEGRNKREDPEVMQLAAQAAEELGVEQRTLSDQEILERTIYPIINECARILEEGIAYRSSDIDIVLAYGFGFPVYRGGPMQYADEIGLDTVLAGLNKYRESLRNGEIWFKPAPLLVKLAAEGKKFKDYSPSGPCG</sequence>
<dbReference type="Gene3D" id="3.90.226.10">
    <property type="entry name" value="2-enoyl-CoA Hydratase, Chain A, domain 1"/>
    <property type="match status" value="1"/>
</dbReference>
<accession>A0A2K2H5V0</accession>
<dbReference type="InterPro" id="IPR006108">
    <property type="entry name" value="3HC_DH_C"/>
</dbReference>
<dbReference type="UniPathway" id="UPA00659"/>
<dbReference type="EMBL" id="PPFX01000060">
    <property type="protein sequence ID" value="PNU18631.1"/>
    <property type="molecule type" value="Genomic_DNA"/>
</dbReference>
<dbReference type="SUPFAM" id="SSF48179">
    <property type="entry name" value="6-phosphogluconate dehydrogenase C-terminal domain-like"/>
    <property type="match status" value="2"/>
</dbReference>
<protein>
    <submittedName>
        <fullName evidence="17">3-hydroxyacyl-CoA dehydrogenase</fullName>
    </submittedName>
</protein>
<organism evidence="17 18">
    <name type="scientific">Geothermobacter hydrogeniphilus</name>
    <dbReference type="NCBI Taxonomy" id="1969733"/>
    <lineage>
        <taxon>Bacteria</taxon>
        <taxon>Pseudomonadati</taxon>
        <taxon>Thermodesulfobacteriota</taxon>
        <taxon>Desulfuromonadia</taxon>
        <taxon>Desulfuromonadales</taxon>
        <taxon>Geothermobacteraceae</taxon>
        <taxon>Geothermobacter</taxon>
    </lineage>
</organism>
<dbReference type="FunFam" id="1.10.1040.50:FF:000006">
    <property type="entry name" value="Peroxisomal bifunctional enzyme"/>
    <property type="match status" value="1"/>
</dbReference>
<dbReference type="AlphaFoldDB" id="A0A2K2H5V0"/>
<evidence type="ECO:0000256" key="1">
    <source>
        <dbReference type="ARBA" id="ARBA00004275"/>
    </source>
</evidence>
<evidence type="ECO:0000256" key="4">
    <source>
        <dbReference type="ARBA" id="ARBA00022832"/>
    </source>
</evidence>
<keyword evidence="12" id="KW-0511">Multifunctional enzyme</keyword>
<keyword evidence="8" id="KW-0443">Lipid metabolism</keyword>
<comment type="catalytic activity">
    <reaction evidence="13">
        <text>a (3S)-3-hydroxyacyl-CoA + NAD(+) = a 3-oxoacyl-CoA + NADH + H(+)</text>
        <dbReference type="Rhea" id="RHEA:22432"/>
        <dbReference type="ChEBI" id="CHEBI:15378"/>
        <dbReference type="ChEBI" id="CHEBI:57318"/>
        <dbReference type="ChEBI" id="CHEBI:57540"/>
        <dbReference type="ChEBI" id="CHEBI:57945"/>
        <dbReference type="ChEBI" id="CHEBI:90726"/>
        <dbReference type="EC" id="1.1.1.35"/>
    </reaction>
</comment>
<dbReference type="InterPro" id="IPR029045">
    <property type="entry name" value="ClpP/crotonase-like_dom_sf"/>
</dbReference>
<dbReference type="GO" id="GO:0070403">
    <property type="term" value="F:NAD+ binding"/>
    <property type="evidence" value="ECO:0007669"/>
    <property type="project" value="InterPro"/>
</dbReference>
<proteinExistence type="inferred from homology"/>
<feature type="domain" description="3-hydroxyacyl-CoA dehydrogenase C-terminal" evidence="15">
    <location>
        <begin position="482"/>
        <end position="576"/>
    </location>
</feature>
<evidence type="ECO:0000256" key="10">
    <source>
        <dbReference type="ARBA" id="ARBA00023235"/>
    </source>
</evidence>
<dbReference type="SUPFAM" id="SSF52096">
    <property type="entry name" value="ClpP/crotonase"/>
    <property type="match status" value="1"/>
</dbReference>
<keyword evidence="7" id="KW-0520">NAD</keyword>
<comment type="caution">
    <text evidence="17">The sequence shown here is derived from an EMBL/GenBank/DDBJ whole genome shotgun (WGS) entry which is preliminary data.</text>
</comment>
<dbReference type="GO" id="GO:0006635">
    <property type="term" value="P:fatty acid beta-oxidation"/>
    <property type="evidence" value="ECO:0007669"/>
    <property type="project" value="UniProtKB-UniPathway"/>
</dbReference>
<dbReference type="InterPro" id="IPR001753">
    <property type="entry name" value="Enoyl-CoA_hydra/iso"/>
</dbReference>
<evidence type="ECO:0000256" key="2">
    <source>
        <dbReference type="ARBA" id="ARBA00005005"/>
    </source>
</evidence>
<feature type="domain" description="3-hydroxyacyl-CoA dehydrogenase NAD binding" evidence="16">
    <location>
        <begin position="301"/>
        <end position="477"/>
    </location>
</feature>
<evidence type="ECO:0000256" key="9">
    <source>
        <dbReference type="ARBA" id="ARBA00023140"/>
    </source>
</evidence>
<dbReference type="InterPro" id="IPR008927">
    <property type="entry name" value="6-PGluconate_DH-like_C_sf"/>
</dbReference>
<evidence type="ECO:0000259" key="16">
    <source>
        <dbReference type="Pfam" id="PF02737"/>
    </source>
</evidence>
<dbReference type="PANTHER" id="PTHR23309">
    <property type="entry name" value="3-HYDROXYACYL-COA DEHYROGENASE"/>
    <property type="match status" value="1"/>
</dbReference>
<comment type="pathway">
    <text evidence="2">Lipid metabolism; fatty acid beta-oxidation.</text>
</comment>
<dbReference type="Pfam" id="PF02737">
    <property type="entry name" value="3HCDH_N"/>
    <property type="match status" value="1"/>
</dbReference>
<dbReference type="Gene3D" id="1.10.1040.50">
    <property type="match status" value="1"/>
</dbReference>
<evidence type="ECO:0000313" key="17">
    <source>
        <dbReference type="EMBL" id="PNU18631.1"/>
    </source>
</evidence>
<dbReference type="GO" id="GO:0004300">
    <property type="term" value="F:enoyl-CoA hydratase activity"/>
    <property type="evidence" value="ECO:0007669"/>
    <property type="project" value="UniProtKB-ARBA"/>
</dbReference>
<comment type="similarity">
    <text evidence="14">Belongs to the enoyl-CoA hydratase/isomerase family.</text>
</comment>
<dbReference type="CDD" id="cd06558">
    <property type="entry name" value="crotonase-like"/>
    <property type="match status" value="1"/>
</dbReference>
<evidence type="ECO:0000256" key="3">
    <source>
        <dbReference type="ARBA" id="ARBA00008750"/>
    </source>
</evidence>
<keyword evidence="5" id="KW-0442">Lipid degradation</keyword>
<gene>
    <name evidence="17" type="ORF">C2E25_16665</name>
</gene>
<reference evidence="17 18" key="1">
    <citation type="journal article" date="2018" name="Genome Announc.">
        <title>Genome Sequence of Geothermobacter sp. HR-1 Iron Reducer from the Loihi Seamount.</title>
        <authorList>
            <person name="Smith H."/>
            <person name="Abuyen K."/>
            <person name="Tremblay J."/>
            <person name="Savalia P."/>
            <person name="Perez-Rodriguez I."/>
            <person name="Emerson D."/>
            <person name="Tully B."/>
            <person name="Amend J."/>
        </authorList>
    </citation>
    <scope>NUCLEOTIDE SEQUENCE [LARGE SCALE GENOMIC DNA]</scope>
    <source>
        <strain evidence="17 18">HR-1</strain>
    </source>
</reference>
<dbReference type="PROSITE" id="PS00166">
    <property type="entry name" value="ENOYL_COA_HYDRATASE"/>
    <property type="match status" value="1"/>
</dbReference>
<dbReference type="GO" id="GO:0016853">
    <property type="term" value="F:isomerase activity"/>
    <property type="evidence" value="ECO:0007669"/>
    <property type="project" value="UniProtKB-KW"/>
</dbReference>
<dbReference type="RefSeq" id="WP_103116847.1">
    <property type="nucleotide sequence ID" value="NZ_PPFX01000060.1"/>
</dbReference>
<dbReference type="OrthoDB" id="5365311at2"/>
<dbReference type="Gene3D" id="3.40.50.720">
    <property type="entry name" value="NAD(P)-binding Rossmann-like Domain"/>
    <property type="match status" value="1"/>
</dbReference>
<feature type="domain" description="3-hydroxyacyl-CoA dehydrogenase C-terminal" evidence="15">
    <location>
        <begin position="610"/>
        <end position="698"/>
    </location>
</feature>
<dbReference type="Pfam" id="PF00378">
    <property type="entry name" value="ECH_1"/>
    <property type="match status" value="1"/>
</dbReference>
<evidence type="ECO:0000256" key="13">
    <source>
        <dbReference type="ARBA" id="ARBA00049556"/>
    </source>
</evidence>
<name>A0A2K2H5V0_9BACT</name>
<dbReference type="SUPFAM" id="SSF51735">
    <property type="entry name" value="NAD(P)-binding Rossmann-fold domains"/>
    <property type="match status" value="1"/>
</dbReference>
<dbReference type="FunFam" id="3.40.50.720:FF:000009">
    <property type="entry name" value="Fatty oxidation complex, alpha subunit"/>
    <property type="match status" value="1"/>
</dbReference>
<dbReference type="InterPro" id="IPR006176">
    <property type="entry name" value="3-OHacyl-CoA_DH_NAD-bd"/>
</dbReference>
<keyword evidence="9" id="KW-0576">Peroxisome</keyword>
<dbReference type="Proteomes" id="UP000236340">
    <property type="component" value="Unassembled WGS sequence"/>
</dbReference>
<evidence type="ECO:0000256" key="12">
    <source>
        <dbReference type="ARBA" id="ARBA00023268"/>
    </source>
</evidence>
<dbReference type="InterPro" id="IPR036291">
    <property type="entry name" value="NAD(P)-bd_dom_sf"/>
</dbReference>
<evidence type="ECO:0000313" key="18">
    <source>
        <dbReference type="Proteomes" id="UP000236340"/>
    </source>
</evidence>
<keyword evidence="6" id="KW-0560">Oxidoreductase</keyword>
<evidence type="ECO:0000256" key="8">
    <source>
        <dbReference type="ARBA" id="ARBA00023098"/>
    </source>
</evidence>
<keyword evidence="10" id="KW-0413">Isomerase</keyword>
<dbReference type="GO" id="GO:0003857">
    <property type="term" value="F:(3S)-3-hydroxyacyl-CoA dehydrogenase (NAD+) activity"/>
    <property type="evidence" value="ECO:0007669"/>
    <property type="project" value="UniProtKB-EC"/>
</dbReference>